<dbReference type="PROSITE" id="PS50943">
    <property type="entry name" value="HTH_CROC1"/>
    <property type="match status" value="1"/>
</dbReference>
<organism evidence="2 3">
    <name type="scientific">Actinomadura craniellae</name>
    <dbReference type="NCBI Taxonomy" id="2231787"/>
    <lineage>
        <taxon>Bacteria</taxon>
        <taxon>Bacillati</taxon>
        <taxon>Actinomycetota</taxon>
        <taxon>Actinomycetes</taxon>
        <taxon>Streptosporangiales</taxon>
        <taxon>Thermomonosporaceae</taxon>
        <taxon>Actinomadura</taxon>
    </lineage>
</organism>
<gene>
    <name evidence="2" type="ORF">DPM19_02925</name>
</gene>
<dbReference type="Proteomes" id="UP000251891">
    <property type="component" value="Unassembled WGS sequence"/>
</dbReference>
<dbReference type="Pfam" id="PF19054">
    <property type="entry name" value="DUF5753"/>
    <property type="match status" value="1"/>
</dbReference>
<dbReference type="InterPro" id="IPR010982">
    <property type="entry name" value="Lambda_DNA-bd_dom_sf"/>
</dbReference>
<accession>A0A365HDN7</accession>
<comment type="caution">
    <text evidence="2">The sequence shown here is derived from an EMBL/GenBank/DDBJ whole genome shotgun (WGS) entry which is preliminary data.</text>
</comment>
<dbReference type="SMART" id="SM00530">
    <property type="entry name" value="HTH_XRE"/>
    <property type="match status" value="1"/>
</dbReference>
<dbReference type="Pfam" id="PF13560">
    <property type="entry name" value="HTH_31"/>
    <property type="match status" value="1"/>
</dbReference>
<dbReference type="EMBL" id="QLYX01000001">
    <property type="protein sequence ID" value="RAY17128.1"/>
    <property type="molecule type" value="Genomic_DNA"/>
</dbReference>
<dbReference type="SUPFAM" id="SSF47413">
    <property type="entry name" value="lambda repressor-like DNA-binding domains"/>
    <property type="match status" value="1"/>
</dbReference>
<name>A0A365HDN7_9ACTN</name>
<dbReference type="InterPro" id="IPR043917">
    <property type="entry name" value="DUF5753"/>
</dbReference>
<dbReference type="RefSeq" id="WP_111863183.1">
    <property type="nucleotide sequence ID" value="NZ_QLYX01000001.1"/>
</dbReference>
<evidence type="ECO:0000313" key="3">
    <source>
        <dbReference type="Proteomes" id="UP000251891"/>
    </source>
</evidence>
<dbReference type="CDD" id="cd00093">
    <property type="entry name" value="HTH_XRE"/>
    <property type="match status" value="1"/>
</dbReference>
<protein>
    <submittedName>
        <fullName evidence="2">XRE family transcriptional regulator</fullName>
    </submittedName>
</protein>
<proteinExistence type="predicted"/>
<reference evidence="2 3" key="1">
    <citation type="submission" date="2018-06" db="EMBL/GenBank/DDBJ databases">
        <title>Actinomadura craniellae sp. nov. isolated from marine sponge Craniella sp.</title>
        <authorList>
            <person name="Li L."/>
            <person name="Xu Q.H."/>
            <person name="Lin H.W."/>
            <person name="Lu Y.H."/>
        </authorList>
    </citation>
    <scope>NUCLEOTIDE SEQUENCE [LARGE SCALE GENOMIC DNA]</scope>
    <source>
        <strain evidence="2 3">LHW63021</strain>
    </source>
</reference>
<feature type="domain" description="HTH cro/C1-type" evidence="1">
    <location>
        <begin position="15"/>
        <end position="69"/>
    </location>
</feature>
<evidence type="ECO:0000313" key="2">
    <source>
        <dbReference type="EMBL" id="RAY17128.1"/>
    </source>
</evidence>
<keyword evidence="3" id="KW-1185">Reference proteome</keyword>
<dbReference type="OrthoDB" id="5177725at2"/>
<dbReference type="AlphaFoldDB" id="A0A365HDN7"/>
<dbReference type="Gene3D" id="1.10.260.40">
    <property type="entry name" value="lambda repressor-like DNA-binding domains"/>
    <property type="match status" value="1"/>
</dbReference>
<sequence>MTSPFVRRRRLGIELRAIREERGLTADQLAKLIHYSRMKISRLETGQVRPDVSEVIKIMDALEITGEQWNRTVRIACDAAERGWWDSFGDAMGARQRMYADIESGAATICEYNQTAIPGVLQLPEFIAALIDLTRASEGNLDFKPEKMTAARLQRQRAILHPDGPVYEIVLDEVVIRRLNVPPEIMAAQLHHMVKTVPEHPGLTVRVLPVDARLDTVLPRSTFTLYTFPDPDDPPMAAVSTISTDNVHTEPDEVQRYTRRYESLRRAALSSEDSLALMAEVSERTTSRTGPT</sequence>
<dbReference type="InterPro" id="IPR001387">
    <property type="entry name" value="Cro/C1-type_HTH"/>
</dbReference>
<dbReference type="GO" id="GO:0003677">
    <property type="term" value="F:DNA binding"/>
    <property type="evidence" value="ECO:0007669"/>
    <property type="project" value="InterPro"/>
</dbReference>
<evidence type="ECO:0000259" key="1">
    <source>
        <dbReference type="PROSITE" id="PS50943"/>
    </source>
</evidence>